<sequence length="1020" mass="111243">MAWVSSSSSRSVTWDPRLDSFQYSDSSDSEDDVEPLVHSQDNDRRSDSDNDNARQISRQPTATATAATTTTSAKQHPAQVTVNLRNESIRQAGVDSSSLALVGERVSPPVYSSGPSVDSKNNDPRVRKDNKKPEAMENNNNNNNSGSSSSSSSNNNSNSDARPSSGNDDSDEGPDLVAAFVNTVLERARERATWVDRATTPPAQARRRRTQRRQQAAATVAKRSQQQQHQPDANSSRDESQASTGPTATPEGKEEQSAQAHSALSPSQQAEHASTDVSPDTVPTTTTNTTTTTTPPPPPPPNDAVSSADTEEIDAAEANAMLQGVLELEDMLAAVEQELMHDGPPKSLQRANDTDHDTQDAQAAVNDAGASQQGRQGDQSADTGNDSLADGDGDGDGDGGAPEQEQFLFEVQEQLKRLQRQQAEAQQRMRTAAAACIQRHVLTWLCRRKHGPALDRAHTRARETMEQQRNHSAVVIQSCVRMWLTRQQHLPELRTALEQHAQQQAERERAFVALQARCRGRAVRLLFADGLQEAKQRGRSKHNAQQRKLGRAAARIQAAWRGHRWRKQHADHIERIETGVARWRQQRVRAAVTLQAHVRGLATRRKYGPILTAKREARLQAAAARRQRAAALLSRVFLAYWARKTHWPQVLVLKTARAATTLQAACRGFVARRSQLRRVTAAVRLQAAWRGHRLRRRLARALQRVAVLHSGGRHLSSDGAGDGDDGGMFDSDDADVSWLQEIGALSLDGGDADLDLSSFEDELVSNISAVKTVQVPQQHDHTHYTHHTHHRGHGFSDDGDDGDGNGYDDDDNDDDDGGDWDARENEWRSHSAGATHPRAPARSSSSGGAGRAHGDGDGANGRGYRGGRETASADEAKRNGRKAQESKTLLRSWTHEQVKRATRDLPPVRTATPPHSAGSKARALSGGGGHHQHQRHHVGSRASARSVSSTTTPSRKGANSAGGTSGGNGGGRHWFAAFAEQQQQLRQGAGQGRVTAQQVPQLRRARRAQMARRLRNLPSH</sequence>
<gene>
    <name evidence="3" type="ORF">PTSG_03545</name>
</gene>
<dbReference type="KEGG" id="sre:PTSG_03545"/>
<feature type="compositionally biased region" description="Low complexity" evidence="2">
    <location>
        <begin position="61"/>
        <end position="71"/>
    </location>
</feature>
<feature type="coiled-coil region" evidence="1">
    <location>
        <begin position="408"/>
        <end position="435"/>
    </location>
</feature>
<feature type="compositionally biased region" description="Polar residues" evidence="2">
    <location>
        <begin position="222"/>
        <end position="234"/>
    </location>
</feature>
<dbReference type="Proteomes" id="UP000007799">
    <property type="component" value="Unassembled WGS sequence"/>
</dbReference>
<organism evidence="4">
    <name type="scientific">Salpingoeca rosetta (strain ATCC 50818 / BSB-021)</name>
    <dbReference type="NCBI Taxonomy" id="946362"/>
    <lineage>
        <taxon>Eukaryota</taxon>
        <taxon>Choanoflagellata</taxon>
        <taxon>Craspedida</taxon>
        <taxon>Salpingoecidae</taxon>
        <taxon>Salpingoeca</taxon>
    </lineage>
</organism>
<dbReference type="InterPro" id="IPR000048">
    <property type="entry name" value="IQ_motif_EF-hand-BS"/>
</dbReference>
<feature type="region of interest" description="Disordered" evidence="2">
    <location>
        <begin position="343"/>
        <end position="402"/>
    </location>
</feature>
<feature type="compositionally biased region" description="Low complexity" evidence="2">
    <location>
        <begin position="1"/>
        <end position="11"/>
    </location>
</feature>
<feature type="compositionally biased region" description="Basic and acidic residues" evidence="2">
    <location>
        <begin position="874"/>
        <end position="885"/>
    </location>
</feature>
<protein>
    <submittedName>
        <fullName evidence="3">Uncharacterized protein</fullName>
    </submittedName>
</protein>
<proteinExistence type="predicted"/>
<keyword evidence="4" id="KW-1185">Reference proteome</keyword>
<dbReference type="EMBL" id="GL832962">
    <property type="protein sequence ID" value="EGD82913.1"/>
    <property type="molecule type" value="Genomic_DNA"/>
</dbReference>
<dbReference type="STRING" id="946362.F2U5X2"/>
<accession>F2U5X2</accession>
<dbReference type="RefSeq" id="XP_004995277.1">
    <property type="nucleotide sequence ID" value="XM_004995220.1"/>
</dbReference>
<dbReference type="CDD" id="cd23767">
    <property type="entry name" value="IQCD"/>
    <property type="match status" value="1"/>
</dbReference>
<feature type="compositionally biased region" description="Basic residues" evidence="2">
    <location>
        <begin position="784"/>
        <end position="793"/>
    </location>
</feature>
<dbReference type="GeneID" id="16075858"/>
<feature type="compositionally biased region" description="Gly residues" evidence="2">
    <location>
        <begin position="963"/>
        <end position="972"/>
    </location>
</feature>
<evidence type="ECO:0000256" key="2">
    <source>
        <dbReference type="SAM" id="MobiDB-lite"/>
    </source>
</evidence>
<feature type="compositionally biased region" description="Polar residues" evidence="2">
    <location>
        <begin position="72"/>
        <end position="86"/>
    </location>
</feature>
<dbReference type="InParanoid" id="F2U5X2"/>
<dbReference type="PROSITE" id="PS50096">
    <property type="entry name" value="IQ"/>
    <property type="match status" value="6"/>
</dbReference>
<feature type="compositionally biased region" description="Polar residues" evidence="2">
    <location>
        <begin position="257"/>
        <end position="272"/>
    </location>
</feature>
<feature type="compositionally biased region" description="Basic residues" evidence="2">
    <location>
        <begin position="930"/>
        <end position="939"/>
    </location>
</feature>
<name>F2U5X2_SALR5</name>
<dbReference type="Pfam" id="PF00612">
    <property type="entry name" value="IQ"/>
    <property type="match status" value="6"/>
</dbReference>
<evidence type="ECO:0000313" key="4">
    <source>
        <dbReference type="Proteomes" id="UP000007799"/>
    </source>
</evidence>
<keyword evidence="1" id="KW-0175">Coiled coil</keyword>
<feature type="compositionally biased region" description="Low complexity" evidence="2">
    <location>
        <begin position="940"/>
        <end position="962"/>
    </location>
</feature>
<feature type="compositionally biased region" description="Low complexity" evidence="2">
    <location>
        <begin position="138"/>
        <end position="159"/>
    </location>
</feature>
<feature type="region of interest" description="Disordered" evidence="2">
    <location>
        <begin position="774"/>
        <end position="973"/>
    </location>
</feature>
<feature type="compositionally biased region" description="Basic and acidic residues" evidence="2">
    <location>
        <begin position="893"/>
        <end position="903"/>
    </location>
</feature>
<dbReference type="Gene3D" id="1.20.5.190">
    <property type="match status" value="2"/>
</dbReference>
<feature type="compositionally biased region" description="Basic and acidic residues" evidence="2">
    <location>
        <begin position="120"/>
        <end position="135"/>
    </location>
</feature>
<feature type="compositionally biased region" description="Polar residues" evidence="2">
    <location>
        <begin position="369"/>
        <end position="386"/>
    </location>
</feature>
<feature type="compositionally biased region" description="Low complexity" evidence="2">
    <location>
        <begin position="275"/>
        <end position="293"/>
    </location>
</feature>
<dbReference type="SMART" id="SM00015">
    <property type="entry name" value="IQ"/>
    <property type="match status" value="8"/>
</dbReference>
<reference evidence="3" key="1">
    <citation type="submission" date="2009-08" db="EMBL/GenBank/DDBJ databases">
        <title>Annotation of Salpingoeca rosetta.</title>
        <authorList>
            <consortium name="The Broad Institute Genome Sequencing Platform"/>
            <person name="Russ C."/>
            <person name="Cuomo C."/>
            <person name="Burger G."/>
            <person name="Gray M.W."/>
            <person name="Holland P.W.H."/>
            <person name="King N."/>
            <person name="Lang F.B.F."/>
            <person name="Roger A.J."/>
            <person name="Ruiz-Trillo I."/>
            <person name="Young S.K."/>
            <person name="Zeng Q."/>
            <person name="Gargeya S."/>
            <person name="Alvarado L."/>
            <person name="Berlin A."/>
            <person name="Chapman S.B."/>
            <person name="Chen Z."/>
            <person name="Freedman E."/>
            <person name="Gellesch M."/>
            <person name="Goldberg J."/>
            <person name="Griggs A."/>
            <person name="Gujja S."/>
            <person name="Heilman E."/>
            <person name="Heiman D."/>
            <person name="Howarth C."/>
            <person name="Mehta T."/>
            <person name="Neiman D."/>
            <person name="Pearson M."/>
            <person name="Roberts A."/>
            <person name="Saif S."/>
            <person name="Shea T."/>
            <person name="Shenoy N."/>
            <person name="Sisk P."/>
            <person name="Stolte C."/>
            <person name="Sykes S."/>
            <person name="White J."/>
            <person name="Yandava C."/>
            <person name="Haas B."/>
            <person name="Nusbaum C."/>
            <person name="Birren B."/>
        </authorList>
    </citation>
    <scope>NUCLEOTIDE SEQUENCE [LARGE SCALE GENOMIC DNA]</scope>
    <source>
        <strain evidence="3">ATCC 50818</strain>
    </source>
</reference>
<feature type="compositionally biased region" description="Basic and acidic residues" evidence="2">
    <location>
        <begin position="40"/>
        <end position="52"/>
    </location>
</feature>
<feature type="compositionally biased region" description="Low complexity" evidence="2">
    <location>
        <begin position="106"/>
        <end position="119"/>
    </location>
</feature>
<dbReference type="AlphaFoldDB" id="F2U5X2"/>
<feature type="compositionally biased region" description="Gly residues" evidence="2">
    <location>
        <begin position="847"/>
        <end position="864"/>
    </location>
</feature>
<feature type="region of interest" description="Disordered" evidence="2">
    <location>
        <begin position="1"/>
        <end position="314"/>
    </location>
</feature>
<evidence type="ECO:0000256" key="1">
    <source>
        <dbReference type="SAM" id="Coils"/>
    </source>
</evidence>
<evidence type="ECO:0000313" key="3">
    <source>
        <dbReference type="EMBL" id="EGD82913.1"/>
    </source>
</evidence>
<feature type="compositionally biased region" description="Basic and acidic residues" evidence="2">
    <location>
        <begin position="820"/>
        <end position="829"/>
    </location>
</feature>
<feature type="compositionally biased region" description="Acidic residues" evidence="2">
    <location>
        <begin position="797"/>
        <end position="819"/>
    </location>
</feature>